<comment type="similarity">
    <text evidence="1">Belongs to the 'phage' integrase family.</text>
</comment>
<evidence type="ECO:0000256" key="3">
    <source>
        <dbReference type="ARBA" id="ARBA00023125"/>
    </source>
</evidence>
<dbReference type="SUPFAM" id="SSF56349">
    <property type="entry name" value="DNA breaking-rejoining enzymes"/>
    <property type="match status" value="1"/>
</dbReference>
<evidence type="ECO:0000259" key="7">
    <source>
        <dbReference type="PROSITE" id="PS51900"/>
    </source>
</evidence>
<feature type="domain" description="Core-binding (CB)" evidence="7">
    <location>
        <begin position="79"/>
        <end position="160"/>
    </location>
</feature>
<dbReference type="Proteomes" id="UP000182409">
    <property type="component" value="Unassembled WGS sequence"/>
</dbReference>
<dbReference type="InterPro" id="IPR013762">
    <property type="entry name" value="Integrase-like_cat_sf"/>
</dbReference>
<dbReference type="AlphaFoldDB" id="A0A1H4KAP2"/>
<evidence type="ECO:0000313" key="8">
    <source>
        <dbReference type="EMBL" id="SEB55108.1"/>
    </source>
</evidence>
<dbReference type="InterPro" id="IPR044068">
    <property type="entry name" value="CB"/>
</dbReference>
<proteinExistence type="inferred from homology"/>
<dbReference type="InterPro" id="IPR050808">
    <property type="entry name" value="Phage_Integrase"/>
</dbReference>
<name>A0A1H4KAP2_9BACT</name>
<evidence type="ECO:0000256" key="5">
    <source>
        <dbReference type="PROSITE-ProRule" id="PRU01248"/>
    </source>
</evidence>
<keyword evidence="2" id="KW-0229">DNA integration</keyword>
<dbReference type="GO" id="GO:0006310">
    <property type="term" value="P:DNA recombination"/>
    <property type="evidence" value="ECO:0007669"/>
    <property type="project" value="UniProtKB-KW"/>
</dbReference>
<dbReference type="InterPro" id="IPR010998">
    <property type="entry name" value="Integrase_recombinase_N"/>
</dbReference>
<evidence type="ECO:0000256" key="2">
    <source>
        <dbReference type="ARBA" id="ARBA00022908"/>
    </source>
</evidence>
<reference evidence="8 9" key="1">
    <citation type="submission" date="2016-10" db="EMBL/GenBank/DDBJ databases">
        <authorList>
            <person name="de Groot N.N."/>
        </authorList>
    </citation>
    <scope>NUCLEOTIDE SEQUENCE [LARGE SCALE GENOMIC DNA]</scope>
    <source>
        <strain evidence="8 9">AB35.6</strain>
    </source>
</reference>
<dbReference type="InterPro" id="IPR011010">
    <property type="entry name" value="DNA_brk_join_enz"/>
</dbReference>
<dbReference type="EMBL" id="FNSD01000001">
    <property type="protein sequence ID" value="SEB55108.1"/>
    <property type="molecule type" value="Genomic_DNA"/>
</dbReference>
<dbReference type="PROSITE" id="PS51900">
    <property type="entry name" value="CB"/>
    <property type="match status" value="1"/>
</dbReference>
<gene>
    <name evidence="8" type="ORF">SAMN05443244_1079</name>
</gene>
<dbReference type="PANTHER" id="PTHR30629:SF2">
    <property type="entry name" value="PROPHAGE INTEGRASE INTS-RELATED"/>
    <property type="match status" value="1"/>
</dbReference>
<dbReference type="Gene3D" id="1.10.443.10">
    <property type="entry name" value="Intergrase catalytic core"/>
    <property type="match status" value="1"/>
</dbReference>
<dbReference type="GO" id="GO:0003677">
    <property type="term" value="F:DNA binding"/>
    <property type="evidence" value="ECO:0007669"/>
    <property type="project" value="UniProtKB-UniRule"/>
</dbReference>
<evidence type="ECO:0000259" key="6">
    <source>
        <dbReference type="PROSITE" id="PS51898"/>
    </source>
</evidence>
<dbReference type="Pfam" id="PF00589">
    <property type="entry name" value="Phage_integrase"/>
    <property type="match status" value="1"/>
</dbReference>
<feature type="domain" description="Tyr recombinase" evidence="6">
    <location>
        <begin position="181"/>
        <end position="374"/>
    </location>
</feature>
<sequence length="395" mass="44165">MKHTRNRYQHGSLTIEERKDGPAVWIYRWRQSMGHGKTVKRKKILGTTEKIKTQSAAEKAAAALRVDINALSNAPAAVMSIAEIVEHFTLVELPAGSRTHRTRETYSSYIANIILPKWGAYHLADVKTVAVERWLSDLPGAPATKAKIRAVLSMLFRHAIRYEFAITNPISLVRQSAKRMIDPVILEVPEVRDLLAQLVKQPEPSFTLVFVAVVSGLRRGELFGLKWSDIDFMRRQINVLRSLVNGVVGEPKTSYSRRPIPLSDELAMVLQRWRAITPYGADSDWVFASPNAFGRQPYWPDSMLYKRIRPAAKTAGIEKEFGWHSFRRRTASLLLSGGASIRTTQEILRHASPSITLGTYAQSVSSERMAAQQTIAALFDKGPLMAPNGPTNGPK</sequence>
<dbReference type="Gene3D" id="1.10.150.130">
    <property type="match status" value="1"/>
</dbReference>
<protein>
    <submittedName>
        <fullName evidence="8">Site-specific recombinase XerD</fullName>
    </submittedName>
</protein>
<dbReference type="CDD" id="cd01189">
    <property type="entry name" value="INT_ICEBs1_C_like"/>
    <property type="match status" value="1"/>
</dbReference>
<evidence type="ECO:0000313" key="9">
    <source>
        <dbReference type="Proteomes" id="UP000182409"/>
    </source>
</evidence>
<evidence type="ECO:0000256" key="4">
    <source>
        <dbReference type="ARBA" id="ARBA00023172"/>
    </source>
</evidence>
<keyword evidence="4" id="KW-0233">DNA recombination</keyword>
<keyword evidence="3 5" id="KW-0238">DNA-binding</keyword>
<dbReference type="OrthoDB" id="104151at2"/>
<dbReference type="InterPro" id="IPR002104">
    <property type="entry name" value="Integrase_catalytic"/>
</dbReference>
<accession>A0A1H4KAP2</accession>
<dbReference type="PANTHER" id="PTHR30629">
    <property type="entry name" value="PROPHAGE INTEGRASE"/>
    <property type="match status" value="1"/>
</dbReference>
<evidence type="ECO:0000256" key="1">
    <source>
        <dbReference type="ARBA" id="ARBA00008857"/>
    </source>
</evidence>
<organism evidence="8 9">
    <name type="scientific">Terriglobus roseus</name>
    <dbReference type="NCBI Taxonomy" id="392734"/>
    <lineage>
        <taxon>Bacteria</taxon>
        <taxon>Pseudomonadati</taxon>
        <taxon>Acidobacteriota</taxon>
        <taxon>Terriglobia</taxon>
        <taxon>Terriglobales</taxon>
        <taxon>Acidobacteriaceae</taxon>
        <taxon>Terriglobus</taxon>
    </lineage>
</organism>
<dbReference type="GO" id="GO:0015074">
    <property type="term" value="P:DNA integration"/>
    <property type="evidence" value="ECO:0007669"/>
    <property type="project" value="UniProtKB-KW"/>
</dbReference>
<dbReference type="PROSITE" id="PS51898">
    <property type="entry name" value="TYR_RECOMBINASE"/>
    <property type="match status" value="1"/>
</dbReference>